<feature type="transmembrane region" description="Helical" evidence="9">
    <location>
        <begin position="471"/>
        <end position="494"/>
    </location>
</feature>
<dbReference type="EMBL" id="CABFNQ020000698">
    <property type="protein sequence ID" value="CAH0024554.1"/>
    <property type="molecule type" value="Genomic_DNA"/>
</dbReference>
<feature type="transmembrane region" description="Helical" evidence="9">
    <location>
        <begin position="227"/>
        <end position="247"/>
    </location>
</feature>
<evidence type="ECO:0000256" key="9">
    <source>
        <dbReference type="SAM" id="Phobius"/>
    </source>
</evidence>
<feature type="transmembrane region" description="Helical" evidence="9">
    <location>
        <begin position="253"/>
        <end position="273"/>
    </location>
</feature>
<keyword evidence="7 9" id="KW-0472">Membrane</keyword>
<dbReference type="Gene3D" id="1.20.1740.10">
    <property type="entry name" value="Amino acid/polyamine transporter I"/>
    <property type="match status" value="1"/>
</dbReference>
<feature type="region of interest" description="Disordered" evidence="8">
    <location>
        <begin position="75"/>
        <end position="105"/>
    </location>
</feature>
<evidence type="ECO:0000256" key="5">
    <source>
        <dbReference type="ARBA" id="ARBA00022970"/>
    </source>
</evidence>
<organism evidence="11 12">
    <name type="scientific">Clonostachys rhizophaga</name>
    <dbReference type="NCBI Taxonomy" id="160324"/>
    <lineage>
        <taxon>Eukaryota</taxon>
        <taxon>Fungi</taxon>
        <taxon>Dikarya</taxon>
        <taxon>Ascomycota</taxon>
        <taxon>Pezizomycotina</taxon>
        <taxon>Sordariomycetes</taxon>
        <taxon>Hypocreomycetidae</taxon>
        <taxon>Hypocreales</taxon>
        <taxon>Bionectriaceae</taxon>
        <taxon>Clonostachys</taxon>
    </lineage>
</organism>
<evidence type="ECO:0000256" key="3">
    <source>
        <dbReference type="ARBA" id="ARBA00022475"/>
    </source>
</evidence>
<dbReference type="GO" id="GO:0015171">
    <property type="term" value="F:amino acid transmembrane transporter activity"/>
    <property type="evidence" value="ECO:0007669"/>
    <property type="project" value="TreeGrafter"/>
</dbReference>
<feature type="transmembrane region" description="Helical" evidence="9">
    <location>
        <begin position="514"/>
        <end position="535"/>
    </location>
</feature>
<evidence type="ECO:0000313" key="12">
    <source>
        <dbReference type="Proteomes" id="UP000696573"/>
    </source>
</evidence>
<evidence type="ECO:0000256" key="8">
    <source>
        <dbReference type="SAM" id="MobiDB-lite"/>
    </source>
</evidence>
<feature type="transmembrane region" description="Helical" evidence="9">
    <location>
        <begin position="196"/>
        <end position="218"/>
    </location>
</feature>
<dbReference type="PANTHER" id="PTHR43341">
    <property type="entry name" value="AMINO ACID PERMEASE"/>
    <property type="match status" value="1"/>
</dbReference>
<comment type="caution">
    <text evidence="11">The sequence shown here is derived from an EMBL/GenBank/DDBJ whole genome shotgun (WGS) entry which is preliminary data.</text>
</comment>
<keyword evidence="4 9" id="KW-0812">Transmembrane</keyword>
<evidence type="ECO:0000256" key="1">
    <source>
        <dbReference type="ARBA" id="ARBA00004651"/>
    </source>
</evidence>
<keyword evidence="6 9" id="KW-1133">Transmembrane helix</keyword>
<dbReference type="AlphaFoldDB" id="A0A9N9VJM5"/>
<feature type="transmembrane region" description="Helical" evidence="9">
    <location>
        <begin position="340"/>
        <end position="361"/>
    </location>
</feature>
<evidence type="ECO:0000256" key="6">
    <source>
        <dbReference type="ARBA" id="ARBA00022989"/>
    </source>
</evidence>
<feature type="transmembrane region" description="Helical" evidence="9">
    <location>
        <begin position="398"/>
        <end position="420"/>
    </location>
</feature>
<dbReference type="FunFam" id="1.20.1740.10:FF:000017">
    <property type="entry name" value="Amino acid permease"/>
    <property type="match status" value="1"/>
</dbReference>
<dbReference type="GO" id="GO:0005886">
    <property type="term" value="C:plasma membrane"/>
    <property type="evidence" value="ECO:0007669"/>
    <property type="project" value="UniProtKB-SubCell"/>
</dbReference>
<dbReference type="NCBIfam" id="TIGR00913">
    <property type="entry name" value="2A0310"/>
    <property type="match status" value="1"/>
</dbReference>
<dbReference type="InterPro" id="IPR004841">
    <property type="entry name" value="AA-permease/SLC12A_dom"/>
</dbReference>
<reference evidence="11" key="1">
    <citation type="submission" date="2021-10" db="EMBL/GenBank/DDBJ databases">
        <authorList>
            <person name="Piombo E."/>
        </authorList>
    </citation>
    <scope>NUCLEOTIDE SEQUENCE</scope>
</reference>
<sequence>FDLSGLYCLTVSNTTIGQLDQYPYSAMEKNNAADPELGVEYEKVDMLTHEANPLASRQASVQDVPKTRMRTFMDSFKPASGDANSPPEQAHGPSQDDKHPSAPPEKLARKLKSRHMKLIAIASCVGTGLFVGSGKALASGGPASLLIAYGLIGIMMYCTINALSEMGVLFPVAGSFAAFSTRFLDPAWGFAMGWNYTISWLVTLPLEITAASMTIGFWPGARETNSAAWVAIFWVVIVSINLFSVKGFGEAEFIFSTIKVITVIGFIILGIIIDCGGSPSGDYIGGRYWQSPGAFNNGFKGLCSVFVTAAFAYGGTEVVGLAAAEAANPRKALPAAVKQVFWRIILFYVLCLIVIGLLVPYNSPDLLNGSGSADANASPFVISIRNAGINGLPSVVNAVILMSILSVGNAAVYGSSRTLAAMADQGQAPKILGYVDRSGRPLVAIICTSLIGLVAFIVAAGPDAAEQAFDWMLAIAGLAQIFNWGSICLAHIRFRRAWKLQGNSLNDLPHRSQAGVYGSWLGFIINCLIVIAQFWTGFAPVGYESMTALERTESWFQSCLSLIIILITYVGFKLWKQTKIWRAKDLDLVSGQRVLNLTQILEEERMERQSWSAGKRICKFLC</sequence>
<feature type="domain" description="Amino acid permease/ SLC12A" evidence="10">
    <location>
        <begin position="115"/>
        <end position="580"/>
    </location>
</feature>
<feature type="non-terminal residue" evidence="11">
    <location>
        <position position="622"/>
    </location>
</feature>
<proteinExistence type="predicted"/>
<evidence type="ECO:0000256" key="7">
    <source>
        <dbReference type="ARBA" id="ARBA00023136"/>
    </source>
</evidence>
<dbReference type="OrthoDB" id="3900342at2759"/>
<keyword evidence="2" id="KW-0813">Transport</keyword>
<evidence type="ECO:0000259" key="10">
    <source>
        <dbReference type="Pfam" id="PF00324"/>
    </source>
</evidence>
<evidence type="ECO:0000256" key="4">
    <source>
        <dbReference type="ARBA" id="ARBA00022692"/>
    </source>
</evidence>
<feature type="transmembrane region" description="Helical" evidence="9">
    <location>
        <begin position="118"/>
        <end position="137"/>
    </location>
</feature>
<protein>
    <recommendedName>
        <fullName evidence="10">Amino acid permease/ SLC12A domain-containing protein</fullName>
    </recommendedName>
</protein>
<dbReference type="InterPro" id="IPR004762">
    <property type="entry name" value="Amino_acid_permease_fungi"/>
</dbReference>
<accession>A0A9N9VJM5</accession>
<comment type="subcellular location">
    <subcellularLocation>
        <location evidence="1">Cell membrane</location>
        <topology evidence="1">Multi-pass membrane protein</topology>
    </subcellularLocation>
</comment>
<feature type="transmembrane region" description="Helical" evidence="9">
    <location>
        <begin position="441"/>
        <end position="459"/>
    </location>
</feature>
<feature type="transmembrane region" description="Helical" evidence="9">
    <location>
        <begin position="555"/>
        <end position="575"/>
    </location>
</feature>
<dbReference type="Proteomes" id="UP000696573">
    <property type="component" value="Unassembled WGS sequence"/>
</dbReference>
<dbReference type="PANTHER" id="PTHR43341:SF1">
    <property type="entry name" value="GENERAL AMINO-ACID PERMEASE GAP1"/>
    <property type="match status" value="1"/>
</dbReference>
<keyword evidence="3" id="KW-1003">Cell membrane</keyword>
<name>A0A9N9VJM5_9HYPO</name>
<keyword evidence="5" id="KW-0029">Amino-acid transport</keyword>
<gene>
    <name evidence="11" type="ORF">CRHIZ90672A_00016823</name>
</gene>
<keyword evidence="12" id="KW-1185">Reference proteome</keyword>
<dbReference type="Pfam" id="PF00324">
    <property type="entry name" value="AA_permease"/>
    <property type="match status" value="1"/>
</dbReference>
<evidence type="ECO:0000256" key="2">
    <source>
        <dbReference type="ARBA" id="ARBA00022448"/>
    </source>
</evidence>
<evidence type="ECO:0000313" key="11">
    <source>
        <dbReference type="EMBL" id="CAH0024554.1"/>
    </source>
</evidence>
<dbReference type="InterPro" id="IPR050524">
    <property type="entry name" value="APC_YAT"/>
</dbReference>